<dbReference type="AlphaFoldDB" id="F7NJ52"/>
<evidence type="ECO:0000313" key="3">
    <source>
        <dbReference type="Proteomes" id="UP000003240"/>
    </source>
</evidence>
<keyword evidence="3" id="KW-1185">Reference proteome</keyword>
<dbReference type="Proteomes" id="UP000003240">
    <property type="component" value="Unassembled WGS sequence"/>
</dbReference>
<protein>
    <submittedName>
        <fullName evidence="2">Membrane protein</fullName>
    </submittedName>
</protein>
<proteinExistence type="predicted"/>
<dbReference type="RefSeq" id="WP_004095282.1">
    <property type="nucleotide sequence ID" value="NZ_AFGF01000083.1"/>
</dbReference>
<dbReference type="eggNOG" id="ENOG502Z7ZI">
    <property type="taxonomic scope" value="Bacteria"/>
</dbReference>
<feature type="transmembrane region" description="Helical" evidence="1">
    <location>
        <begin position="317"/>
        <end position="337"/>
    </location>
</feature>
<comment type="caution">
    <text evidence="2">The sequence shown here is derived from an EMBL/GenBank/DDBJ whole genome shotgun (WGS) entry which is preliminary data.</text>
</comment>
<accession>F7NJ52</accession>
<dbReference type="EMBL" id="AFGF01000083">
    <property type="protein sequence ID" value="EGO63942.1"/>
    <property type="molecule type" value="Genomic_DNA"/>
</dbReference>
<evidence type="ECO:0000256" key="1">
    <source>
        <dbReference type="SAM" id="Phobius"/>
    </source>
</evidence>
<reference evidence="2 3" key="1">
    <citation type="journal article" date="2011" name="EMBO J.">
        <title>Structural diversity of bacterial flagellar motors.</title>
        <authorList>
            <person name="Chen S."/>
            <person name="Beeby M."/>
            <person name="Murphy G.E."/>
            <person name="Leadbetter J.R."/>
            <person name="Hendrixson D.R."/>
            <person name="Briegel A."/>
            <person name="Li Z."/>
            <person name="Shi J."/>
            <person name="Tocheva E.I."/>
            <person name="Muller A."/>
            <person name="Dobro M.J."/>
            <person name="Jensen G.J."/>
        </authorList>
    </citation>
    <scope>NUCLEOTIDE SEQUENCE [LARGE SCALE GENOMIC DNA]</scope>
    <source>
        <strain evidence="2 3">DSM 6540</strain>
    </source>
</reference>
<name>F7NJ52_9FIRM</name>
<keyword evidence="1" id="KW-1133">Transmembrane helix</keyword>
<dbReference type="STRING" id="1009370.ALO_10539"/>
<feature type="transmembrane region" description="Helical" evidence="1">
    <location>
        <begin position="343"/>
        <end position="364"/>
    </location>
</feature>
<sequence length="411" mass="47004">MSQLPQSPRRPKGVITPLAINFLHLRNPYTIAWWSAAYPGFGHISLGCYVRGFLLFIWEILTNTQAKLNMAILYSFTGRFDLAKEIIDTRWLLLYPSVFIFSIWDSYRLTMKLNRLAVLADRNEEVIRPVSMSGMEINILDKRSPWVAAAWSLLGPGLGHLYTHQIPTGFFLLVWWITIAYCSNLLQAVHFTAFGLFEQTGAVVDPQWLLSLPSVYGFAVYDSYVNTNEYNRLFEKEQAVLFKQQYQSPDFKMPTQLASEVYITASFSYSIALEVVISELEQRGISREHICAIPMNVPWKERQLIDTIYQADGLSMFDLATVLGTIFMLFGVMWGFFWQWGPIIWGLIGLLLGGALGFLFKYLYYRLYMQKQPPSGKITEVVLIVSCREPEASMVEKVLAANLALSIGRKE</sequence>
<evidence type="ECO:0000313" key="2">
    <source>
        <dbReference type="EMBL" id="EGO63942.1"/>
    </source>
</evidence>
<organism evidence="2 3">
    <name type="scientific">Acetonema longum DSM 6540</name>
    <dbReference type="NCBI Taxonomy" id="1009370"/>
    <lineage>
        <taxon>Bacteria</taxon>
        <taxon>Bacillati</taxon>
        <taxon>Bacillota</taxon>
        <taxon>Negativicutes</taxon>
        <taxon>Acetonemataceae</taxon>
        <taxon>Acetonema</taxon>
    </lineage>
</organism>
<gene>
    <name evidence="2" type="ORF">ALO_10539</name>
</gene>
<keyword evidence="1" id="KW-0812">Transmembrane</keyword>
<keyword evidence="1" id="KW-0472">Membrane</keyword>